<dbReference type="RefSeq" id="WP_070721099.1">
    <property type="nucleotide sequence ID" value="NZ_JAFFGT010000049.1"/>
</dbReference>
<accession>A0AAW5Q611</accession>
<dbReference type="Proteomes" id="UP001206890">
    <property type="component" value="Unassembled WGS sequence"/>
</dbReference>
<name>A0AAW5Q611_9ACTN</name>
<sequence>MRTSPLRGRWTTRSAVARKMRKRGAVADLVHLSLDDSGRRAQLYIVGELSSRSLASSSSTVAWMLGRSSAGLRRRFADRYGETTTRTVAEFRAGPAVHIDIIDLRSLVPGLE</sequence>
<gene>
    <name evidence="1" type="ORF">M3D93_02520</name>
</gene>
<reference evidence="1" key="1">
    <citation type="submission" date="2022-04" db="EMBL/GenBank/DDBJ databases">
        <title>Human microbiome associated bacterial genomes.</title>
        <authorList>
            <person name="Sandstrom S."/>
            <person name="Salamzade R."/>
            <person name="Kalan L.R."/>
        </authorList>
    </citation>
    <scope>NUCLEOTIDE SEQUENCE</scope>
    <source>
        <strain evidence="1">P3-SID1762</strain>
    </source>
</reference>
<proteinExistence type="predicted"/>
<evidence type="ECO:0000313" key="1">
    <source>
        <dbReference type="EMBL" id="MCT2116636.1"/>
    </source>
</evidence>
<evidence type="ECO:0000313" key="2">
    <source>
        <dbReference type="Proteomes" id="UP001206890"/>
    </source>
</evidence>
<dbReference type="AlphaFoldDB" id="A0AAW5Q611"/>
<dbReference type="EMBL" id="JALXTC010000006">
    <property type="protein sequence ID" value="MCT2116636.1"/>
    <property type="molecule type" value="Genomic_DNA"/>
</dbReference>
<comment type="caution">
    <text evidence="1">The sequence shown here is derived from an EMBL/GenBank/DDBJ whole genome shotgun (WGS) entry which is preliminary data.</text>
</comment>
<protein>
    <submittedName>
        <fullName evidence="1">Uncharacterized protein</fullName>
    </submittedName>
</protein>
<organism evidence="1 2">
    <name type="scientific">Dietzia cinnamea</name>
    <dbReference type="NCBI Taxonomy" id="321318"/>
    <lineage>
        <taxon>Bacteria</taxon>
        <taxon>Bacillati</taxon>
        <taxon>Actinomycetota</taxon>
        <taxon>Actinomycetes</taxon>
        <taxon>Mycobacteriales</taxon>
        <taxon>Dietziaceae</taxon>
        <taxon>Dietzia</taxon>
    </lineage>
</organism>